<evidence type="ECO:0000313" key="14">
    <source>
        <dbReference type="EMBL" id="KAJ3702180.1"/>
    </source>
</evidence>
<dbReference type="SUPFAM" id="SSF53822">
    <property type="entry name" value="Periplasmic binding protein-like I"/>
    <property type="match status" value="1"/>
</dbReference>
<keyword evidence="4 12" id="KW-1133">Transmembrane helix</keyword>
<dbReference type="SUPFAM" id="SSF53850">
    <property type="entry name" value="Periplasmic binding protein-like II"/>
    <property type="match status" value="1"/>
</dbReference>
<dbReference type="PANTHER" id="PTHR18966">
    <property type="entry name" value="IONOTROPIC GLUTAMATE RECEPTOR"/>
    <property type="match status" value="1"/>
</dbReference>
<feature type="domain" description="Ionotropic glutamate receptor C-terminal" evidence="13">
    <location>
        <begin position="354"/>
        <end position="683"/>
    </location>
</feature>
<evidence type="ECO:0000256" key="3">
    <source>
        <dbReference type="ARBA" id="ARBA00022692"/>
    </source>
</evidence>
<evidence type="ECO:0000256" key="2">
    <source>
        <dbReference type="ARBA" id="ARBA00022448"/>
    </source>
</evidence>
<evidence type="ECO:0000259" key="13">
    <source>
        <dbReference type="SMART" id="SM00079"/>
    </source>
</evidence>
<feature type="region of interest" description="Disordered" evidence="11">
    <location>
        <begin position="836"/>
        <end position="858"/>
    </location>
</feature>
<dbReference type="InterPro" id="IPR001638">
    <property type="entry name" value="Solute-binding_3/MltF_N"/>
</dbReference>
<keyword evidence="5" id="KW-0406">Ion transport</keyword>
<evidence type="ECO:0000256" key="5">
    <source>
        <dbReference type="ARBA" id="ARBA00023065"/>
    </source>
</evidence>
<evidence type="ECO:0000313" key="15">
    <source>
        <dbReference type="Proteomes" id="UP001210211"/>
    </source>
</evidence>
<sequence length="858" mass="95500">MLPLTAVQNLVQQGAKSIIAAGTIPQVFIAGTFGEGSKVAIVSMAASPFLSGNFLIQMSYPETAFVRCIADIVKSFNWRKVITVYEDDVFGSVSSSALLLSNALDAIGSELEYHVVFQPADLMSDPKSAMREQIKNTKSQLSNVYIILRISETLAPILFEEAFSLGLMSKGYVWICGNEITTLLDSSFTPTFISKYMQGLVGIRSYINETAPEYVNFQSTFQQRFKTEYEKSGESSFDPGVYALRAYDVVDAISLAAATSEKNNKTLVENLVATNFSGLSGLVRPTNGSLDERERYSTFSIINVVGRSYREMGIWVDGNGFHDNDDEEFVFSEKLESVVFWPGGPHTSPSGLRKLKVGVPATNNTIWKNFVSVEEIGNSTLCSGFCIDVFNATLSCLGYEVIYDCVAIHNITSYDALVDKEVDIVVGDVTILANRSQNVSFTKPYLSSGLAMLVPVEVDRYGWLPTKTFSLALWTCILTLLMYYIMLVWFHELVEGAVPDFRGSLMKQLGASLWIVCNGIFLNLDKRIRSYHTKIVIILWFFVAQLVLNSFTASLSSILVTQNLRPDVDTMKIGCDGDSFVPNYLTSVLNYSAESIVNIYNGSEYKLAFENGTITAAYLEVPYLRVFLSQNDNYTVNGETQMLGGFGFVLPKGSLLASDMSEAILKLGENGTLRQLEKKWFPVSLSNYVTTDEDNNQSLGLSNYTYMFVISSCLAFLTILHRFFEALYPDTRGQVVAQENGQPQEIEMIVIHNEPVRRDTGVHEIESQGTNDEQHQQEEPRNDGGEPEIEQPVSRERLDKIEGHPVPNQVVDEMENIPLHDGVQNIGRRHLEHLNNDIQPDMSGPHGSKNRPIPIRIG</sequence>
<keyword evidence="3 12" id="KW-0812">Transmembrane</keyword>
<keyword evidence="7" id="KW-0675">Receptor</keyword>
<evidence type="ECO:0000256" key="11">
    <source>
        <dbReference type="SAM" id="MobiDB-lite"/>
    </source>
</evidence>
<evidence type="ECO:0000256" key="1">
    <source>
        <dbReference type="ARBA" id="ARBA00004141"/>
    </source>
</evidence>
<accession>A0AAD5ZQN6</accession>
<comment type="subcellular location">
    <subcellularLocation>
        <location evidence="1">Membrane</location>
        <topology evidence="1">Multi-pass membrane protein</topology>
    </subcellularLocation>
</comment>
<keyword evidence="6 12" id="KW-0472">Membrane</keyword>
<dbReference type="Proteomes" id="UP001210211">
    <property type="component" value="Unassembled WGS sequence"/>
</dbReference>
<dbReference type="InterPro" id="IPR028082">
    <property type="entry name" value="Peripla_BP_I"/>
</dbReference>
<evidence type="ECO:0000256" key="10">
    <source>
        <dbReference type="ARBA" id="ARBA00023303"/>
    </source>
</evidence>
<evidence type="ECO:0000256" key="12">
    <source>
        <dbReference type="SAM" id="Phobius"/>
    </source>
</evidence>
<evidence type="ECO:0000256" key="8">
    <source>
        <dbReference type="ARBA" id="ARBA00023180"/>
    </source>
</evidence>
<dbReference type="SMART" id="SM00079">
    <property type="entry name" value="PBPe"/>
    <property type="match status" value="1"/>
</dbReference>
<dbReference type="Pfam" id="PF01094">
    <property type="entry name" value="ANF_receptor"/>
    <property type="match status" value="1"/>
</dbReference>
<feature type="transmembrane region" description="Helical" evidence="12">
    <location>
        <begin position="469"/>
        <end position="490"/>
    </location>
</feature>
<dbReference type="InterPro" id="IPR015683">
    <property type="entry name" value="Ionotropic_Glu_rcpt"/>
</dbReference>
<dbReference type="GO" id="GO:0015276">
    <property type="term" value="F:ligand-gated monoatomic ion channel activity"/>
    <property type="evidence" value="ECO:0007669"/>
    <property type="project" value="InterPro"/>
</dbReference>
<keyword evidence="15" id="KW-1185">Reference proteome</keyword>
<name>A0AAD5ZQN6_9POAL</name>
<feature type="transmembrane region" description="Helical" evidence="12">
    <location>
        <begin position="505"/>
        <end position="524"/>
    </location>
</feature>
<feature type="transmembrane region" description="Helical" evidence="12">
    <location>
        <begin position="536"/>
        <end position="560"/>
    </location>
</feature>
<keyword evidence="2" id="KW-0813">Transport</keyword>
<reference evidence="14 15" key="1">
    <citation type="journal article" date="2022" name="Cell">
        <title>Repeat-based holocentromeres influence genome architecture and karyotype evolution.</title>
        <authorList>
            <person name="Hofstatter P.G."/>
            <person name="Thangavel G."/>
            <person name="Lux T."/>
            <person name="Neumann P."/>
            <person name="Vondrak T."/>
            <person name="Novak P."/>
            <person name="Zhang M."/>
            <person name="Costa L."/>
            <person name="Castellani M."/>
            <person name="Scott A."/>
            <person name="Toegelov H."/>
            <person name="Fuchs J."/>
            <person name="Mata-Sucre Y."/>
            <person name="Dias Y."/>
            <person name="Vanzela A.L.L."/>
            <person name="Huettel B."/>
            <person name="Almeida C.C.S."/>
            <person name="Simkova H."/>
            <person name="Souza G."/>
            <person name="Pedrosa-Harand A."/>
            <person name="Macas J."/>
            <person name="Mayer K.F.X."/>
            <person name="Houben A."/>
            <person name="Marques A."/>
        </authorList>
    </citation>
    <scope>NUCLEOTIDE SEQUENCE [LARGE SCALE GENOMIC DNA]</scope>
    <source>
        <strain evidence="14">RhyTen1mFocal</strain>
    </source>
</reference>
<protein>
    <recommendedName>
        <fullName evidence="13">Ionotropic glutamate receptor C-terminal domain-containing protein</fullName>
    </recommendedName>
</protein>
<proteinExistence type="predicted"/>
<dbReference type="InterPro" id="IPR001828">
    <property type="entry name" value="ANF_lig-bd_rcpt"/>
</dbReference>
<dbReference type="InterPro" id="IPR001320">
    <property type="entry name" value="Iontro_rcpt_C"/>
</dbReference>
<dbReference type="Gene3D" id="3.40.50.2300">
    <property type="match status" value="1"/>
</dbReference>
<gene>
    <name evidence="14" type="ORF">LUZ61_005885</name>
</gene>
<organism evidence="14 15">
    <name type="scientific">Rhynchospora tenuis</name>
    <dbReference type="NCBI Taxonomy" id="198213"/>
    <lineage>
        <taxon>Eukaryota</taxon>
        <taxon>Viridiplantae</taxon>
        <taxon>Streptophyta</taxon>
        <taxon>Embryophyta</taxon>
        <taxon>Tracheophyta</taxon>
        <taxon>Spermatophyta</taxon>
        <taxon>Magnoliopsida</taxon>
        <taxon>Liliopsida</taxon>
        <taxon>Poales</taxon>
        <taxon>Cyperaceae</taxon>
        <taxon>Cyperoideae</taxon>
        <taxon>Rhynchosporeae</taxon>
        <taxon>Rhynchospora</taxon>
    </lineage>
</organism>
<dbReference type="EMBL" id="JAMRDG010000001">
    <property type="protein sequence ID" value="KAJ3702180.1"/>
    <property type="molecule type" value="Genomic_DNA"/>
</dbReference>
<feature type="region of interest" description="Disordered" evidence="11">
    <location>
        <begin position="765"/>
        <end position="802"/>
    </location>
</feature>
<evidence type="ECO:0000256" key="9">
    <source>
        <dbReference type="ARBA" id="ARBA00023286"/>
    </source>
</evidence>
<feature type="compositionally biased region" description="Basic and acidic residues" evidence="11">
    <location>
        <begin position="793"/>
        <end position="802"/>
    </location>
</feature>
<evidence type="ECO:0000256" key="7">
    <source>
        <dbReference type="ARBA" id="ARBA00023170"/>
    </source>
</evidence>
<dbReference type="Pfam" id="PF00497">
    <property type="entry name" value="SBP_bac_3"/>
    <property type="match status" value="1"/>
</dbReference>
<dbReference type="Gene3D" id="3.40.190.10">
    <property type="entry name" value="Periplasmic binding protein-like II"/>
    <property type="match status" value="2"/>
</dbReference>
<keyword evidence="9" id="KW-1071">Ligand-gated ion channel</keyword>
<dbReference type="GO" id="GO:0016020">
    <property type="term" value="C:membrane"/>
    <property type="evidence" value="ECO:0007669"/>
    <property type="project" value="UniProtKB-SubCell"/>
</dbReference>
<dbReference type="Gene3D" id="1.10.287.70">
    <property type="match status" value="1"/>
</dbReference>
<evidence type="ECO:0000256" key="6">
    <source>
        <dbReference type="ARBA" id="ARBA00023136"/>
    </source>
</evidence>
<comment type="caution">
    <text evidence="14">The sequence shown here is derived from an EMBL/GenBank/DDBJ whole genome shotgun (WGS) entry which is preliminary data.</text>
</comment>
<keyword evidence="8" id="KW-0325">Glycoprotein</keyword>
<dbReference type="AlphaFoldDB" id="A0AAD5ZQN6"/>
<evidence type="ECO:0000256" key="4">
    <source>
        <dbReference type="ARBA" id="ARBA00022989"/>
    </source>
</evidence>
<keyword evidence="10" id="KW-0407">Ion channel</keyword>
<feature type="compositionally biased region" description="Basic and acidic residues" evidence="11">
    <location>
        <begin position="765"/>
        <end position="784"/>
    </location>
</feature>